<evidence type="ECO:0000313" key="1">
    <source>
        <dbReference type="EMBL" id="TDK52970.1"/>
    </source>
</evidence>
<protein>
    <submittedName>
        <fullName evidence="1">Uncharacterized protein</fullName>
    </submittedName>
</protein>
<dbReference type="RefSeq" id="WP_133340723.1">
    <property type="nucleotide sequence ID" value="NZ_SMYO01000081.1"/>
</dbReference>
<proteinExistence type="predicted"/>
<accession>A0A4R5VHD1</accession>
<sequence length="236" mass="27307">MGIYISIYSIKHIGTEKYAKNFFDLMDQSGLNIEKIGLFEPVKKSFSMEDAIGMWTTEEPGIYDFETNKMIGKSGGMLGKSKGYWCQTHWWLHPTELSLNYLTIYLNKKVFNQIKNDILPLFEGLVDCFEAIYGYVTEEEAEDRQHITGTLKERIPGIFWLNYFSQGFVDYLNNGNSLYDIPWQKLKGFNNNGIISQLTEDPFDRTIADLEKKVQKRLGVSKFNATAKDYPKILIQ</sequence>
<dbReference type="EMBL" id="SMYO01000081">
    <property type="protein sequence ID" value="TDK52970.1"/>
    <property type="molecule type" value="Genomic_DNA"/>
</dbReference>
<dbReference type="Proteomes" id="UP000295132">
    <property type="component" value="Unassembled WGS sequence"/>
</dbReference>
<evidence type="ECO:0000313" key="2">
    <source>
        <dbReference type="Proteomes" id="UP000295132"/>
    </source>
</evidence>
<reference evidence="1 2" key="1">
    <citation type="submission" date="2019-03" db="EMBL/GenBank/DDBJ databases">
        <title>Bacillus niacini sp. nov. a Nicotinate-Metabolizing Mesophile Isolated from Soil.</title>
        <authorList>
            <person name="Zhang G."/>
        </authorList>
    </citation>
    <scope>NUCLEOTIDE SEQUENCE [LARGE SCALE GENOMIC DNA]</scope>
    <source>
        <strain evidence="1 2">WN066</strain>
    </source>
</reference>
<dbReference type="AlphaFoldDB" id="A0A4R5VHD1"/>
<organism evidence="1 2">
    <name type="scientific">Bacillus salipaludis</name>
    <dbReference type="NCBI Taxonomy" id="2547811"/>
    <lineage>
        <taxon>Bacteria</taxon>
        <taxon>Bacillati</taxon>
        <taxon>Bacillota</taxon>
        <taxon>Bacilli</taxon>
        <taxon>Bacillales</taxon>
        <taxon>Bacillaceae</taxon>
        <taxon>Bacillus</taxon>
    </lineage>
</organism>
<name>A0A4R5VHD1_9BACI</name>
<gene>
    <name evidence="1" type="ORF">E2K98_30395</name>
</gene>
<comment type="caution">
    <text evidence="1">The sequence shown here is derived from an EMBL/GenBank/DDBJ whole genome shotgun (WGS) entry which is preliminary data.</text>
</comment>